<comment type="caution">
    <text evidence="9">The sequence shown here is derived from an EMBL/GenBank/DDBJ whole genome shotgun (WGS) entry which is preliminary data.</text>
</comment>
<gene>
    <name evidence="9" type="ORF">IF1G_09431</name>
</gene>
<dbReference type="GO" id="GO:0046103">
    <property type="term" value="P:inosine biosynthetic process"/>
    <property type="evidence" value="ECO:0007669"/>
    <property type="project" value="TreeGrafter"/>
</dbReference>
<keyword evidence="10" id="KW-1185">Reference proteome</keyword>
<evidence type="ECO:0000256" key="6">
    <source>
        <dbReference type="ARBA" id="ARBA00023080"/>
    </source>
</evidence>
<feature type="domain" description="Adenosine deaminase" evidence="8">
    <location>
        <begin position="7"/>
        <end position="160"/>
    </location>
</feature>
<evidence type="ECO:0000313" key="10">
    <source>
        <dbReference type="Proteomes" id="UP000315783"/>
    </source>
</evidence>
<name>A0A545UQW3_9HYPO</name>
<dbReference type="PANTHER" id="PTHR11409:SF42">
    <property type="entry name" value="ADENOSINE DEAMINASE-LIKE PROTEIN"/>
    <property type="match status" value="1"/>
</dbReference>
<evidence type="ECO:0000256" key="4">
    <source>
        <dbReference type="ARBA" id="ARBA00022801"/>
    </source>
</evidence>
<keyword evidence="5" id="KW-0862">Zinc</keyword>
<dbReference type="GO" id="GO:0009117">
    <property type="term" value="P:nucleotide metabolic process"/>
    <property type="evidence" value="ECO:0007669"/>
    <property type="project" value="UniProtKB-KW"/>
</dbReference>
<reference evidence="9 10" key="1">
    <citation type="journal article" date="2019" name="Appl. Microbiol. Biotechnol.">
        <title>Genome sequence of Isaria javanica and comparative genome analysis insights into family S53 peptidase evolution in fungal entomopathogens.</title>
        <authorList>
            <person name="Lin R."/>
            <person name="Zhang X."/>
            <person name="Xin B."/>
            <person name="Zou M."/>
            <person name="Gao Y."/>
            <person name="Qin F."/>
            <person name="Hu Q."/>
            <person name="Xie B."/>
            <person name="Cheng X."/>
        </authorList>
    </citation>
    <scope>NUCLEOTIDE SEQUENCE [LARGE SCALE GENOMIC DNA]</scope>
    <source>
        <strain evidence="9 10">IJ1G</strain>
    </source>
</reference>
<feature type="domain" description="Adenosine deaminase" evidence="8">
    <location>
        <begin position="163"/>
        <end position="308"/>
    </location>
</feature>
<evidence type="ECO:0000256" key="7">
    <source>
        <dbReference type="ARBA" id="ARBA00048787"/>
    </source>
</evidence>
<dbReference type="InterPro" id="IPR032466">
    <property type="entry name" value="Metal_Hydrolase"/>
</dbReference>
<dbReference type="STRING" id="43265.A0A545UQW3"/>
<dbReference type="Gene3D" id="3.20.20.140">
    <property type="entry name" value="Metal-dependent hydrolases"/>
    <property type="match status" value="2"/>
</dbReference>
<keyword evidence="6" id="KW-0546">Nucleotide metabolism</keyword>
<dbReference type="Pfam" id="PF00962">
    <property type="entry name" value="A_deaminase"/>
    <property type="match status" value="2"/>
</dbReference>
<dbReference type="PANTHER" id="PTHR11409">
    <property type="entry name" value="ADENOSINE DEAMINASE"/>
    <property type="match status" value="1"/>
</dbReference>
<evidence type="ECO:0000256" key="5">
    <source>
        <dbReference type="ARBA" id="ARBA00022833"/>
    </source>
</evidence>
<dbReference type="SUPFAM" id="SSF51556">
    <property type="entry name" value="Metallo-dependent hydrolases"/>
    <property type="match status" value="1"/>
</dbReference>
<evidence type="ECO:0000259" key="8">
    <source>
        <dbReference type="Pfam" id="PF00962"/>
    </source>
</evidence>
<dbReference type="EMBL" id="SPUK01000017">
    <property type="protein sequence ID" value="TQV91846.1"/>
    <property type="molecule type" value="Genomic_DNA"/>
</dbReference>
<dbReference type="InterPro" id="IPR006330">
    <property type="entry name" value="Ado/ade_deaminase"/>
</dbReference>
<evidence type="ECO:0000256" key="3">
    <source>
        <dbReference type="ARBA" id="ARBA00022723"/>
    </source>
</evidence>
<dbReference type="Proteomes" id="UP000315783">
    <property type="component" value="Unassembled WGS sequence"/>
</dbReference>
<organism evidence="9 10">
    <name type="scientific">Cordyceps javanica</name>
    <dbReference type="NCBI Taxonomy" id="43265"/>
    <lineage>
        <taxon>Eukaryota</taxon>
        <taxon>Fungi</taxon>
        <taxon>Dikarya</taxon>
        <taxon>Ascomycota</taxon>
        <taxon>Pezizomycotina</taxon>
        <taxon>Sordariomycetes</taxon>
        <taxon>Hypocreomycetidae</taxon>
        <taxon>Hypocreales</taxon>
        <taxon>Cordycipitaceae</taxon>
        <taxon>Cordyceps</taxon>
    </lineage>
</organism>
<keyword evidence="3" id="KW-0479">Metal-binding</keyword>
<accession>A0A545UQW3</accession>
<dbReference type="GO" id="GO:0006154">
    <property type="term" value="P:adenosine catabolic process"/>
    <property type="evidence" value="ECO:0007669"/>
    <property type="project" value="TreeGrafter"/>
</dbReference>
<dbReference type="GO" id="GO:0004000">
    <property type="term" value="F:adenosine deaminase activity"/>
    <property type="evidence" value="ECO:0007669"/>
    <property type="project" value="TreeGrafter"/>
</dbReference>
<dbReference type="AlphaFoldDB" id="A0A545UQW3"/>
<keyword evidence="4" id="KW-0378">Hydrolase</keyword>
<comment type="cofactor">
    <cofactor evidence="1">
        <name>Zn(2+)</name>
        <dbReference type="ChEBI" id="CHEBI:29105"/>
    </cofactor>
</comment>
<evidence type="ECO:0000313" key="9">
    <source>
        <dbReference type="EMBL" id="TQV91846.1"/>
    </source>
</evidence>
<dbReference type="GO" id="GO:0046872">
    <property type="term" value="F:metal ion binding"/>
    <property type="evidence" value="ECO:0007669"/>
    <property type="project" value="UniProtKB-KW"/>
</dbReference>
<dbReference type="InterPro" id="IPR001365">
    <property type="entry name" value="A_deaminase_dom"/>
</dbReference>
<comment type="similarity">
    <text evidence="2">Belongs to the metallo-dependent hydrolases superfamily. Adenosine and AMP deaminases family.</text>
</comment>
<evidence type="ECO:0000256" key="2">
    <source>
        <dbReference type="ARBA" id="ARBA00006676"/>
    </source>
</evidence>
<proteinExistence type="inferred from homology"/>
<comment type="catalytic activity">
    <reaction evidence="7">
        <text>N(6)-methyl-AMP + H2O + H(+) = IMP + methylamine</text>
        <dbReference type="Rhea" id="RHEA:16001"/>
        <dbReference type="ChEBI" id="CHEBI:15377"/>
        <dbReference type="ChEBI" id="CHEBI:15378"/>
        <dbReference type="ChEBI" id="CHEBI:58053"/>
        <dbReference type="ChEBI" id="CHEBI:59338"/>
        <dbReference type="ChEBI" id="CHEBI:144842"/>
    </reaction>
    <physiologicalReaction direction="left-to-right" evidence="7">
        <dbReference type="Rhea" id="RHEA:16002"/>
    </physiologicalReaction>
</comment>
<protein>
    <submittedName>
        <fullName evidence="9">Adenosine deaminase</fullName>
    </submittedName>
</protein>
<evidence type="ECO:0000256" key="1">
    <source>
        <dbReference type="ARBA" id="ARBA00001947"/>
    </source>
</evidence>
<sequence length="313" mass="34766">MDYVALPKIELHAHLTGSISRRTLHDIWLRKVEACQTDLQDPLEVMPEGKHDYNIQTFFPLFSKYIYNLLVDEASIREATTAVLQGFHDDGVVYLELRTTPRATAHLSAEAYVRTVLAAVADFGGAHPRMRTRLILSVDRRHDAATAEAVVALATALRPPVVGRARAAGLGITVHFAEARASGSRAELDVLLGWRPRRLGHVIWEDDEARREIAARGLCLELCLSCNVRAGMVEGGFAGHHLGYWRTVKGPKISLATDDVGVFGSPLSNEYELAALHFNLDRQDICSLAREAIDSIFGSEEDKEWLRSIMWTS</sequence>